<dbReference type="Proteomes" id="UP001549164">
    <property type="component" value="Unassembled WGS sequence"/>
</dbReference>
<accession>A0ABV2ICB5</accession>
<dbReference type="InterPro" id="IPR038522">
    <property type="entry name" value="T4/T6SS_DotU_sf"/>
</dbReference>
<keyword evidence="2" id="KW-0472">Membrane</keyword>
<dbReference type="PANTHER" id="PTHR38033:SF1">
    <property type="entry name" value="DOTU FAMILY TYPE IV_VI SECRETION SYSTEM PROTEIN"/>
    <property type="match status" value="1"/>
</dbReference>
<name>A0ABV2ICB5_9HYPH</name>
<proteinExistence type="predicted"/>
<dbReference type="EMBL" id="JBEPLY010000007">
    <property type="protein sequence ID" value="MET3600449.1"/>
    <property type="molecule type" value="Genomic_DNA"/>
</dbReference>
<comment type="caution">
    <text evidence="4">The sequence shown here is derived from an EMBL/GenBank/DDBJ whole genome shotgun (WGS) entry which is preliminary data.</text>
</comment>
<dbReference type="PANTHER" id="PTHR38033">
    <property type="entry name" value="MEMBRANE PROTEIN-RELATED"/>
    <property type="match status" value="1"/>
</dbReference>
<feature type="domain" description="Type IV / VI secretion system DotU" evidence="3">
    <location>
        <begin position="57"/>
        <end position="257"/>
    </location>
</feature>
<dbReference type="RefSeq" id="WP_354434379.1">
    <property type="nucleotide sequence ID" value="NZ_JBEPLY010000007.1"/>
</dbReference>
<evidence type="ECO:0000313" key="5">
    <source>
        <dbReference type="Proteomes" id="UP001549164"/>
    </source>
</evidence>
<evidence type="ECO:0000256" key="2">
    <source>
        <dbReference type="SAM" id="Phobius"/>
    </source>
</evidence>
<dbReference type="NCBIfam" id="TIGR03349">
    <property type="entry name" value="IV_VI_DotU"/>
    <property type="match status" value="1"/>
</dbReference>
<dbReference type="Gene3D" id="1.25.40.590">
    <property type="entry name" value="Type IV / VI secretion system, DotU"/>
    <property type="match status" value="1"/>
</dbReference>
<feature type="transmembrane region" description="Helical" evidence="2">
    <location>
        <begin position="240"/>
        <end position="260"/>
    </location>
</feature>
<evidence type="ECO:0000313" key="4">
    <source>
        <dbReference type="EMBL" id="MET3600449.1"/>
    </source>
</evidence>
<keyword evidence="5" id="KW-1185">Reference proteome</keyword>
<dbReference type="Pfam" id="PF09850">
    <property type="entry name" value="DotU"/>
    <property type="match status" value="1"/>
</dbReference>
<evidence type="ECO:0000259" key="3">
    <source>
        <dbReference type="Pfam" id="PF09850"/>
    </source>
</evidence>
<reference evidence="4 5" key="1">
    <citation type="submission" date="2024-06" db="EMBL/GenBank/DDBJ databases">
        <title>Genomic Encyclopedia of Type Strains, Phase IV (KMG-IV): sequencing the most valuable type-strain genomes for metagenomic binning, comparative biology and taxonomic classification.</title>
        <authorList>
            <person name="Goeker M."/>
        </authorList>
    </citation>
    <scope>NUCLEOTIDE SEQUENCE [LARGE SCALE GENOMIC DNA]</scope>
    <source>
        <strain evidence="4 5">DSM 28102</strain>
    </source>
</reference>
<gene>
    <name evidence="4" type="ORF">ABID12_002398</name>
</gene>
<evidence type="ECO:0000256" key="1">
    <source>
        <dbReference type="SAM" id="MobiDB-lite"/>
    </source>
</evidence>
<keyword evidence="2" id="KW-1133">Transmembrane helix</keyword>
<organism evidence="4 5">
    <name type="scientific">Martelella mangrovi</name>
    <dbReference type="NCBI Taxonomy" id="1397477"/>
    <lineage>
        <taxon>Bacteria</taxon>
        <taxon>Pseudomonadati</taxon>
        <taxon>Pseudomonadota</taxon>
        <taxon>Alphaproteobacteria</taxon>
        <taxon>Hyphomicrobiales</taxon>
        <taxon>Aurantimonadaceae</taxon>
        <taxon>Martelella</taxon>
    </lineage>
</organism>
<keyword evidence="2" id="KW-0812">Transmembrane</keyword>
<dbReference type="InterPro" id="IPR017732">
    <property type="entry name" value="T4/T6SS_DotU"/>
</dbReference>
<dbReference type="NCBIfam" id="NF038228">
    <property type="entry name" value="IcmH_DotU_IVB"/>
    <property type="match status" value="1"/>
</dbReference>
<feature type="region of interest" description="Disordered" evidence="1">
    <location>
        <begin position="1"/>
        <end position="27"/>
    </location>
</feature>
<sequence length="275" mass="31468">MSDLSESAPSVFEPGQDDDNGRLIEATETPEMKTVSAKTYAPSRLSFPLRGNSINRIVDASQPLLALLARIPDVRNFENIDHLHHDISAEIESIELELHREGYDRATILAHRYCLCTAVDEAVMCSPWGQDSDWSGRSLLAQYHSETWGGEKFFIVLARLMRDPERYIELIEFLYLLLCLGFEGKYRVMHNGRSQLETVIREVHNAIRKERGDPPEVLTSFRDKVISKAHIIRRQTPVSLIWLLFAFLCIGTFAAFYISLGRYTDQVIQQLQNIL</sequence>
<protein>
    <submittedName>
        <fullName evidence="4">Type VI secretion system protein ImpK</fullName>
    </submittedName>
</protein>